<evidence type="ECO:0000313" key="5">
    <source>
        <dbReference type="EMBL" id="ALG10349.1"/>
    </source>
</evidence>
<dbReference type="InterPro" id="IPR036188">
    <property type="entry name" value="FAD/NAD-bd_sf"/>
</dbReference>
<dbReference type="OrthoDB" id="4141215at2"/>
<proteinExistence type="predicted"/>
<dbReference type="GO" id="GO:0071949">
    <property type="term" value="F:FAD binding"/>
    <property type="evidence" value="ECO:0007669"/>
    <property type="project" value="InterPro"/>
</dbReference>
<dbReference type="SUPFAM" id="SSF51905">
    <property type="entry name" value="FAD/NAD(P)-binding domain"/>
    <property type="match status" value="1"/>
</dbReference>
<evidence type="ECO:0000256" key="2">
    <source>
        <dbReference type="ARBA" id="ARBA00022630"/>
    </source>
</evidence>
<sequence>MTDVLVVGAGPTGLMLAAELALAGVQVKVLERRTEPQPNSRALTLHPRSIELMDQRGIADRFLAQGHTVPNWHFAGLSTRLDFAALDTRHPYTLLLPQARTERILGDWVRELGVDVLRDHDVRALQQHSSGVELTAQGPRGVVTLQSSYVVGCDGARSMVRGAAGIGFPGSDETATGMLGDFAVTDPVLLDAARERDALVVPLDDGVIRIVLLDPGRLRVPSDEPVTLSEFRESLTSLCGTDCGIAEPTWLSRFGNATRIAENYRAGRVLLAGDAAHIHFPGAGQGLNMGLQDAVNLGWKLAAEVNGWAPPGLLDTYDAERRPVGQTITDNTQVQALLIELMATAEYQRPASALREMLAGLLRFGQVNRQLAGEISGLGISYPPSGPQDDPLNGRRMPDIEIHTGESGTRLSAQLHDGQFVLLDFTGDAAAAEHGDRIRVVPAKTTGERTDFDDVTEILVRPDGHIAWATRLTDVSTRRTERALALRAWAGIKESI</sequence>
<dbReference type="EMBL" id="CP012752">
    <property type="protein sequence ID" value="ALG10349.1"/>
    <property type="molecule type" value="Genomic_DNA"/>
</dbReference>
<dbReference type="InterPro" id="IPR050641">
    <property type="entry name" value="RIFMO-like"/>
</dbReference>
<keyword evidence="5" id="KW-0560">Oxidoreductase</keyword>
<keyword evidence="5" id="KW-0503">Monooxygenase</keyword>
<dbReference type="Pfam" id="PF01494">
    <property type="entry name" value="FAD_binding_3"/>
    <property type="match status" value="1"/>
</dbReference>
<evidence type="ECO:0000256" key="1">
    <source>
        <dbReference type="ARBA" id="ARBA00001974"/>
    </source>
</evidence>
<evidence type="ECO:0000256" key="3">
    <source>
        <dbReference type="ARBA" id="ARBA00022827"/>
    </source>
</evidence>
<dbReference type="Gene3D" id="3.40.30.120">
    <property type="match status" value="1"/>
</dbReference>
<dbReference type="PANTHER" id="PTHR43004:SF19">
    <property type="entry name" value="BINDING MONOOXYGENASE, PUTATIVE (JCVI)-RELATED"/>
    <property type="match status" value="1"/>
</dbReference>
<dbReference type="RefSeq" id="WP_054292252.1">
    <property type="nucleotide sequence ID" value="NZ_CP012752.1"/>
</dbReference>
<keyword evidence="6" id="KW-1185">Reference proteome</keyword>
<protein>
    <submittedName>
        <fullName evidence="5">Monooxygenase</fullName>
    </submittedName>
</protein>
<dbReference type="PRINTS" id="PR00420">
    <property type="entry name" value="RNGMNOXGNASE"/>
</dbReference>
<dbReference type="InterPro" id="IPR002938">
    <property type="entry name" value="FAD-bd"/>
</dbReference>
<evidence type="ECO:0000313" key="6">
    <source>
        <dbReference type="Proteomes" id="UP000063699"/>
    </source>
</evidence>
<dbReference type="PANTHER" id="PTHR43004">
    <property type="entry name" value="TRK SYSTEM POTASSIUM UPTAKE PROTEIN"/>
    <property type="match status" value="1"/>
</dbReference>
<name>A0A0N9I2T6_9PSEU</name>
<gene>
    <name evidence="5" type="ORF">AOZ06_28725</name>
</gene>
<dbReference type="Gene3D" id="3.50.50.60">
    <property type="entry name" value="FAD/NAD(P)-binding domain"/>
    <property type="match status" value="2"/>
</dbReference>
<dbReference type="KEGG" id="kphy:AOZ06_28725"/>
<feature type="domain" description="FAD-binding" evidence="4">
    <location>
        <begin position="2"/>
        <end position="332"/>
    </location>
</feature>
<dbReference type="NCBIfam" id="NF006092">
    <property type="entry name" value="PRK08244.1"/>
    <property type="match status" value="1"/>
</dbReference>
<dbReference type="Gene3D" id="3.30.70.2450">
    <property type="match status" value="1"/>
</dbReference>
<dbReference type="GO" id="GO:0016709">
    <property type="term" value="F:oxidoreductase activity, acting on paired donors, with incorporation or reduction of molecular oxygen, NAD(P)H as one donor, and incorporation of one atom of oxygen"/>
    <property type="evidence" value="ECO:0007669"/>
    <property type="project" value="UniProtKB-ARBA"/>
</dbReference>
<organism evidence="5 6">
    <name type="scientific">Kibdelosporangium phytohabitans</name>
    <dbReference type="NCBI Taxonomy" id="860235"/>
    <lineage>
        <taxon>Bacteria</taxon>
        <taxon>Bacillati</taxon>
        <taxon>Actinomycetota</taxon>
        <taxon>Actinomycetes</taxon>
        <taxon>Pseudonocardiales</taxon>
        <taxon>Pseudonocardiaceae</taxon>
        <taxon>Kibdelosporangium</taxon>
    </lineage>
</organism>
<accession>A0A0N9I2T6</accession>
<keyword evidence="2" id="KW-0285">Flavoprotein</keyword>
<dbReference type="AlphaFoldDB" id="A0A0N9I2T6"/>
<comment type="cofactor">
    <cofactor evidence="1">
        <name>FAD</name>
        <dbReference type="ChEBI" id="CHEBI:57692"/>
    </cofactor>
</comment>
<reference evidence="5 6" key="1">
    <citation type="submission" date="2015-07" db="EMBL/GenBank/DDBJ databases">
        <title>Genome sequencing of Kibdelosporangium phytohabitans.</title>
        <authorList>
            <person name="Qin S."/>
            <person name="Xing K."/>
        </authorList>
    </citation>
    <scope>NUCLEOTIDE SEQUENCE [LARGE SCALE GENOMIC DNA]</scope>
    <source>
        <strain evidence="5 6">KLBMP1111</strain>
    </source>
</reference>
<dbReference type="Proteomes" id="UP000063699">
    <property type="component" value="Chromosome"/>
</dbReference>
<dbReference type="Pfam" id="PF21274">
    <property type="entry name" value="Rng_hyd_C"/>
    <property type="match status" value="1"/>
</dbReference>
<evidence type="ECO:0000259" key="4">
    <source>
        <dbReference type="Pfam" id="PF01494"/>
    </source>
</evidence>
<dbReference type="STRING" id="860235.AOZ06_28725"/>
<keyword evidence="3" id="KW-0274">FAD</keyword>